<dbReference type="PANTHER" id="PTHR12526:SF595">
    <property type="entry name" value="BLL5217 PROTEIN"/>
    <property type="match status" value="1"/>
</dbReference>
<dbReference type="Gene3D" id="3.40.50.2000">
    <property type="entry name" value="Glycogen Phosphorylase B"/>
    <property type="match status" value="2"/>
</dbReference>
<evidence type="ECO:0008006" key="5">
    <source>
        <dbReference type="Google" id="ProtNLM"/>
    </source>
</evidence>
<sequence>MRILIVSTLKRKVTPDFFASRSRIIYQLAKGLARKGHEVSLLGTGDSFIEGVSIIPVVEKGWVDSPPVENEFVRQVANLLELAKKIVELQDDFDIVHSHVYPDFVPAIIENDIKIPLVITLHNLYDFYMDDLMGHFKKTNFISLSNAYAKLYKKAKIYKTVYNGVDTDLYTYSEKKEDYMFWLARLPKAKNADGSFMDPKGIRSAIKLAQATGMKLYISAPVEDHEFFEKDVKPQLNDKIQFVGKPTTEQSVPLEKIIKLYQHAKVFLMTINQQEPFGLTLAEAGSCGTPVIGFDRGAVPEVIVNGKTGFVVPYEKGVDGLKEALAKIDQIKLQDCREYIAKNFSVEKMVENYEKTYQEILNNK</sequence>
<dbReference type="InterPro" id="IPR028098">
    <property type="entry name" value="Glyco_trans_4-like_N"/>
</dbReference>
<evidence type="ECO:0000313" key="3">
    <source>
        <dbReference type="EMBL" id="OGK23239.1"/>
    </source>
</evidence>
<dbReference type="Proteomes" id="UP000177913">
    <property type="component" value="Unassembled WGS sequence"/>
</dbReference>
<dbReference type="Pfam" id="PF13439">
    <property type="entry name" value="Glyco_transf_4"/>
    <property type="match status" value="1"/>
</dbReference>
<evidence type="ECO:0000259" key="1">
    <source>
        <dbReference type="Pfam" id="PF00534"/>
    </source>
</evidence>
<dbReference type="SUPFAM" id="SSF53756">
    <property type="entry name" value="UDP-Glycosyltransferase/glycogen phosphorylase"/>
    <property type="match status" value="1"/>
</dbReference>
<dbReference type="InterPro" id="IPR001296">
    <property type="entry name" value="Glyco_trans_1"/>
</dbReference>
<organism evidence="3 4">
    <name type="scientific">Candidatus Roizmanbacteria bacterium RIFCSPHIGHO2_02_FULL_38_11</name>
    <dbReference type="NCBI Taxonomy" id="1802039"/>
    <lineage>
        <taxon>Bacteria</taxon>
        <taxon>Candidatus Roizmaniibacteriota</taxon>
    </lineage>
</organism>
<dbReference type="Pfam" id="PF00534">
    <property type="entry name" value="Glycos_transf_1"/>
    <property type="match status" value="1"/>
</dbReference>
<reference evidence="3 4" key="1">
    <citation type="journal article" date="2016" name="Nat. Commun.">
        <title>Thousands of microbial genomes shed light on interconnected biogeochemical processes in an aquifer system.</title>
        <authorList>
            <person name="Anantharaman K."/>
            <person name="Brown C.T."/>
            <person name="Hug L.A."/>
            <person name="Sharon I."/>
            <person name="Castelle C.J."/>
            <person name="Probst A.J."/>
            <person name="Thomas B.C."/>
            <person name="Singh A."/>
            <person name="Wilkins M.J."/>
            <person name="Karaoz U."/>
            <person name="Brodie E.L."/>
            <person name="Williams K.H."/>
            <person name="Hubbard S.S."/>
            <person name="Banfield J.F."/>
        </authorList>
    </citation>
    <scope>NUCLEOTIDE SEQUENCE [LARGE SCALE GENOMIC DNA]</scope>
</reference>
<feature type="domain" description="Glycosyl transferase family 1" evidence="1">
    <location>
        <begin position="235"/>
        <end position="337"/>
    </location>
</feature>
<name>A0A1F7GW53_9BACT</name>
<evidence type="ECO:0000259" key="2">
    <source>
        <dbReference type="Pfam" id="PF13439"/>
    </source>
</evidence>
<dbReference type="GO" id="GO:0016757">
    <property type="term" value="F:glycosyltransferase activity"/>
    <property type="evidence" value="ECO:0007669"/>
    <property type="project" value="InterPro"/>
</dbReference>
<accession>A0A1F7GW53</accession>
<dbReference type="AlphaFoldDB" id="A0A1F7GW53"/>
<evidence type="ECO:0000313" key="4">
    <source>
        <dbReference type="Proteomes" id="UP000177913"/>
    </source>
</evidence>
<protein>
    <recommendedName>
        <fullName evidence="5">Glycosyl transferase family 1 domain-containing protein</fullName>
    </recommendedName>
</protein>
<feature type="domain" description="Glycosyltransferase subfamily 4-like N-terminal" evidence="2">
    <location>
        <begin position="23"/>
        <end position="168"/>
    </location>
</feature>
<dbReference type="EMBL" id="MFZO01000050">
    <property type="protein sequence ID" value="OGK23239.1"/>
    <property type="molecule type" value="Genomic_DNA"/>
</dbReference>
<gene>
    <name evidence="3" type="ORF">A3C25_04385</name>
</gene>
<proteinExistence type="predicted"/>
<comment type="caution">
    <text evidence="3">The sequence shown here is derived from an EMBL/GenBank/DDBJ whole genome shotgun (WGS) entry which is preliminary data.</text>
</comment>
<dbReference type="PANTHER" id="PTHR12526">
    <property type="entry name" value="GLYCOSYLTRANSFERASE"/>
    <property type="match status" value="1"/>
</dbReference>